<organism evidence="1 2">
    <name type="scientific">Aspergillus melleus</name>
    <dbReference type="NCBI Taxonomy" id="138277"/>
    <lineage>
        <taxon>Eukaryota</taxon>
        <taxon>Fungi</taxon>
        <taxon>Dikarya</taxon>
        <taxon>Ascomycota</taxon>
        <taxon>Pezizomycotina</taxon>
        <taxon>Eurotiomycetes</taxon>
        <taxon>Eurotiomycetidae</taxon>
        <taxon>Eurotiales</taxon>
        <taxon>Aspergillaceae</taxon>
        <taxon>Aspergillus</taxon>
        <taxon>Aspergillus subgen. Circumdati</taxon>
    </lineage>
</organism>
<protein>
    <submittedName>
        <fullName evidence="1">Uncharacterized protein</fullName>
    </submittedName>
</protein>
<accession>A0ACC3B059</accession>
<gene>
    <name evidence="1" type="ORF">N8T08_006090</name>
</gene>
<dbReference type="EMBL" id="JAOPJF010000037">
    <property type="protein sequence ID" value="KAK1143690.1"/>
    <property type="molecule type" value="Genomic_DNA"/>
</dbReference>
<evidence type="ECO:0000313" key="1">
    <source>
        <dbReference type="EMBL" id="KAK1143690.1"/>
    </source>
</evidence>
<comment type="caution">
    <text evidence="1">The sequence shown here is derived from an EMBL/GenBank/DDBJ whole genome shotgun (WGS) entry which is preliminary data.</text>
</comment>
<sequence length="1738" mass="196263">MTSTLPPLPAKHQDLVSWIHNHPDTPINELVKPFNEHEAVVRKLFAQEPSNPLLQNNHLNIVPLYDQTGTNDVRTRARNPAAEAPDVRDKYVLPLSEDARRPNGSPAVVSSLSEFKKNFNIFTEGSLSDMDWSNVAVAGSAVVTSLLPVPEKYRSSKRALRQYYHDKFAPASDVDLFLYGLSEEEAIAKIKMIEDKVKNAILYETTTVRTKNTITIVSQYPTRHVQIVLRIYKSIAEILTGFDVDCSCAAFDGNQVYVSPRALAAYVTQTNQIDLSRRSPSYENRLSKYSHRGFEIYWPALERSRVDPTIFERSFSRTVGLARLLVLEKLPKSSDREEYMDQRRRERGRPDRVRRGRGELNGNVKADWEDETPEWMEGDELSEYNTVTIPYGPRFHAKRIEKLLYTKDLLLNAEWNKPKDREVHLHRHPAFFGNVEDVIHDCCGYCPVPVTSEEKEVAEKESKAYISGEISFIKDDPGRQEVGSFNPITETDWTEMAYIGNTERLCHAIVDGDLDAVKEWLAGEDADPNSRDYTGRAPLHLACMTSTPGIVQCLVDNGARLTARVADGRTPLHIAAARGSVEIVRILLHKSEENETEEDKKAELRKGKTLTETATEGAGDEDVEIIDAKDDATSTTGSFVKVEKESESREDAETLPGDENDDEPDIYDINVVSWDSRTSALHLAILNNHVGVVKELVGSFGADVLLPIKLLHGYDNSPRAAILTLVLALRLPLDQAKVMTETLLQLGATPTQADLDHNTPLHYIAATSYRDLIDVYMKCNEPATKKALDHIATAGRSWNPIMYSALMVAITAKDSANTIKLLKHGAAPTISFNSWLKSAAAATPDIRNLSSERNMRSFRHGVTQPIIEAVNRELPDVVLELLNRDVDPNTLDKAGYEARDSSNKSSYYPGKSLLDLVQDKLKGLREYEGETRFFVEPSPMESDDVYFQGLEEGTYKMWLAREQVRRERVEYNKAKEDYDKNVRNFETRKGLDEKRAVVQRLIQEFEKVEQALLEKGAKTFNEMYPDIESTALSFDRSKYKPDEPKPFKVKLGFNIPELTEEKREGYFKLFEAAWTGDLETVQALTLGMWGADNQQQPLQITAFDTNDMSPFGIAVIRGHFEMAKLILEIAQAQYKVVETKKDKRYDMDDDSEVDDDSDEIRITSEEIDDKFTVDDIGALDFDFGSTISPGSLVVREYPMWMFMQDPPKIGLMGRESGSLDLFEYAIREDNVPVLAFLLEMGQKYQTRDETTGSEIFSLYEPEIYLAIELGRLRCLEEIISRTGADLPIDQLVKRSGVLVQEKPKYYQGLSIHGRKRTDWAAAGGGQRGWGTEESETDQHPPLLVSAFRGSLKSTEWFLGTAPTRLYLNFTKQNGEDKRLSLLAQSTDGVEKSVKRWLNTRSHLVLHCAVMSKPTAESTELVQYLITHYPEYIETKSDYGYTPLALAYSLRRVAFAELLIRAGANQTIRDSKGNNLIHLMLDSASGDHLEDPDNVTKLLSLLDKRLVYSMFSERSSEGPGSLTPFARWMHYTYSARRHWLDERNYNMESDERVEIVRALLDFAAPTGQKHLEMLDGTGNTPIHDAVKGQLPQIFELMITHRPDLLHRENSTGTTPLELAVDAWTSEATKNPPPIPNKDGPRYRDVVDTSPEELVQKPAASERKLICDISRARVSGRSEKRKLVSLNEANEVAKRLAVQSEAKARAIRGNGGVLDDKGVKEWSDEVTRWSNTARFYTESD</sequence>
<reference evidence="1 2" key="1">
    <citation type="journal article" date="2023" name="ACS Omega">
        <title>Identification of the Neoaspergillic Acid Biosynthesis Gene Cluster by Establishing an In Vitro CRISPR-Ribonucleoprotein Genetic System in Aspergillus melleus.</title>
        <authorList>
            <person name="Yuan B."/>
            <person name="Grau M.F."/>
            <person name="Murata R.M."/>
            <person name="Torok T."/>
            <person name="Venkateswaran K."/>
            <person name="Stajich J.E."/>
            <person name="Wang C.C.C."/>
        </authorList>
    </citation>
    <scope>NUCLEOTIDE SEQUENCE [LARGE SCALE GENOMIC DNA]</scope>
    <source>
        <strain evidence="1 2">IMV 1140</strain>
    </source>
</reference>
<evidence type="ECO:0000313" key="2">
    <source>
        <dbReference type="Proteomes" id="UP001177260"/>
    </source>
</evidence>
<name>A0ACC3B059_9EURO</name>
<dbReference type="Proteomes" id="UP001177260">
    <property type="component" value="Unassembled WGS sequence"/>
</dbReference>
<keyword evidence="2" id="KW-1185">Reference proteome</keyword>
<proteinExistence type="predicted"/>